<organism evidence="3 4">
    <name type="scientific">Coprinopsis marcescibilis</name>
    <name type="common">Agaric fungus</name>
    <name type="synonym">Psathyrella marcescibilis</name>
    <dbReference type="NCBI Taxonomy" id="230819"/>
    <lineage>
        <taxon>Eukaryota</taxon>
        <taxon>Fungi</taxon>
        <taxon>Dikarya</taxon>
        <taxon>Basidiomycota</taxon>
        <taxon>Agaricomycotina</taxon>
        <taxon>Agaricomycetes</taxon>
        <taxon>Agaricomycetidae</taxon>
        <taxon>Agaricales</taxon>
        <taxon>Agaricineae</taxon>
        <taxon>Psathyrellaceae</taxon>
        <taxon>Coprinopsis</taxon>
    </lineage>
</organism>
<gene>
    <name evidence="3" type="ORF">FA15DRAFT_177064</name>
</gene>
<protein>
    <submittedName>
        <fullName evidence="3">Uncharacterized protein</fullName>
    </submittedName>
</protein>
<evidence type="ECO:0000313" key="3">
    <source>
        <dbReference type="EMBL" id="TFK19363.1"/>
    </source>
</evidence>
<evidence type="ECO:0000256" key="2">
    <source>
        <dbReference type="SAM" id="MobiDB-lite"/>
    </source>
</evidence>
<dbReference type="EMBL" id="ML210344">
    <property type="protein sequence ID" value="TFK19363.1"/>
    <property type="molecule type" value="Genomic_DNA"/>
</dbReference>
<feature type="coiled-coil region" evidence="1">
    <location>
        <begin position="379"/>
        <end position="417"/>
    </location>
</feature>
<dbReference type="Proteomes" id="UP000307440">
    <property type="component" value="Unassembled WGS sequence"/>
</dbReference>
<feature type="compositionally biased region" description="Polar residues" evidence="2">
    <location>
        <begin position="482"/>
        <end position="493"/>
    </location>
</feature>
<name>A0A5C3KHV7_COPMA</name>
<evidence type="ECO:0000256" key="1">
    <source>
        <dbReference type="SAM" id="Coils"/>
    </source>
</evidence>
<feature type="region of interest" description="Disordered" evidence="2">
    <location>
        <begin position="474"/>
        <end position="493"/>
    </location>
</feature>
<evidence type="ECO:0000313" key="4">
    <source>
        <dbReference type="Proteomes" id="UP000307440"/>
    </source>
</evidence>
<keyword evidence="1" id="KW-0175">Coiled coil</keyword>
<sequence length="493" mass="55012">MCTNYAVVTSHWDTEVQGQTESFEKLELQLQEPDKFVRQLLDENATLARFGLFPGGFPPVGVQTALEIVESLLGLENPAPETRGSEVDAVVPDLTGPPVPASTYPEVTTKDENGTPLEELQQILGQLSELQRSCDAIKGTLDAGKHVDLSFKETLKAEVGRQSRETIQLVLQDRNVEDATFKNILKQELADRNYSVIQQAFAEQRAEDIKSKDVLRQYVIENGVHPMRDAFLEFHNKHVEFKESMKHDMVNQCRDAVYIAFERRQAQDVELRDSLKQEIVQVIAGGHAEEIQGLRSQVSQLVEMNSLLVRQRSGLESEISTLTASLNASKSETEKLAAKAKTDEAALLQAKRASITEAKNSSLQMEKLHRELAAAHALAKKESEAKATLTRLLAEVENNTRAEIRALTEECEGWKEKFEKMGSTGQGRGGRVQHYEFEFEGQLDNVQMPQPQPGPQMPSMPAYDYSGYQQPSSAWMPAANPGNGSFTGQRKHY</sequence>
<reference evidence="3 4" key="1">
    <citation type="journal article" date="2019" name="Nat. Ecol. Evol.">
        <title>Megaphylogeny resolves global patterns of mushroom evolution.</title>
        <authorList>
            <person name="Varga T."/>
            <person name="Krizsan K."/>
            <person name="Foldi C."/>
            <person name="Dima B."/>
            <person name="Sanchez-Garcia M."/>
            <person name="Sanchez-Ramirez S."/>
            <person name="Szollosi G.J."/>
            <person name="Szarkandi J.G."/>
            <person name="Papp V."/>
            <person name="Albert L."/>
            <person name="Andreopoulos W."/>
            <person name="Angelini C."/>
            <person name="Antonin V."/>
            <person name="Barry K.W."/>
            <person name="Bougher N.L."/>
            <person name="Buchanan P."/>
            <person name="Buyck B."/>
            <person name="Bense V."/>
            <person name="Catcheside P."/>
            <person name="Chovatia M."/>
            <person name="Cooper J."/>
            <person name="Damon W."/>
            <person name="Desjardin D."/>
            <person name="Finy P."/>
            <person name="Geml J."/>
            <person name="Haridas S."/>
            <person name="Hughes K."/>
            <person name="Justo A."/>
            <person name="Karasinski D."/>
            <person name="Kautmanova I."/>
            <person name="Kiss B."/>
            <person name="Kocsube S."/>
            <person name="Kotiranta H."/>
            <person name="LaButti K.M."/>
            <person name="Lechner B.E."/>
            <person name="Liimatainen K."/>
            <person name="Lipzen A."/>
            <person name="Lukacs Z."/>
            <person name="Mihaltcheva S."/>
            <person name="Morgado L.N."/>
            <person name="Niskanen T."/>
            <person name="Noordeloos M.E."/>
            <person name="Ohm R.A."/>
            <person name="Ortiz-Santana B."/>
            <person name="Ovrebo C."/>
            <person name="Racz N."/>
            <person name="Riley R."/>
            <person name="Savchenko A."/>
            <person name="Shiryaev A."/>
            <person name="Soop K."/>
            <person name="Spirin V."/>
            <person name="Szebenyi C."/>
            <person name="Tomsovsky M."/>
            <person name="Tulloss R.E."/>
            <person name="Uehling J."/>
            <person name="Grigoriev I.V."/>
            <person name="Vagvolgyi C."/>
            <person name="Papp T."/>
            <person name="Martin F.M."/>
            <person name="Miettinen O."/>
            <person name="Hibbett D.S."/>
            <person name="Nagy L.G."/>
        </authorList>
    </citation>
    <scope>NUCLEOTIDE SEQUENCE [LARGE SCALE GENOMIC DNA]</scope>
    <source>
        <strain evidence="3 4">CBS 121175</strain>
    </source>
</reference>
<feature type="region of interest" description="Disordered" evidence="2">
    <location>
        <begin position="89"/>
        <end position="109"/>
    </location>
</feature>
<accession>A0A5C3KHV7</accession>
<dbReference type="AlphaFoldDB" id="A0A5C3KHV7"/>
<keyword evidence="4" id="KW-1185">Reference proteome</keyword>
<proteinExistence type="predicted"/>